<evidence type="ECO:0000259" key="6">
    <source>
        <dbReference type="PROSITE" id="PS50885"/>
    </source>
</evidence>
<keyword evidence="5" id="KW-1133">Transmembrane helix</keyword>
<dbReference type="InterPro" id="IPR029787">
    <property type="entry name" value="Nucleotide_cyclase"/>
</dbReference>
<evidence type="ECO:0000256" key="3">
    <source>
        <dbReference type="ARBA" id="ARBA00012528"/>
    </source>
</evidence>
<sequence>MCCSWQRKKGNRVKRLFSKRVSSHRTRPTLRRMFQRIHLMIIAVTLLLAGIPLSLLSLFTLRSYAEHNLHLVAMTISYTSEAAVVFNDKSAALDALNMIAKHEQIAEATISNAQHQVWVRWQSPAPSNERVNRLLRGWLLPSAVTGPIEHKGQLIGYVSLKADGAMLVHFLGYVLLGMLCCLILIALLSLCLVQRMHTGIVDELYAIAKVARQVRERRTYSLRVPHSQIAEIEELSRGFNSLLMEVESQHDSLVNENGVLSYKALHDPLTGLPNRTCFMNMLESFDLQQEQVCVMFLDGDGFKSINDSWGHAAGDRVLIEVAHRLSQQIRKTDMVARLGGDEFAILLRNIEHSREAERVANGILRAVPQPITLANGVQVSMTFSIGFTFSSPASQLNELLERADSAMYQSKQRGGGWSIG</sequence>
<evidence type="ECO:0000256" key="4">
    <source>
        <dbReference type="ARBA" id="ARBA00034247"/>
    </source>
</evidence>
<keyword evidence="8" id="KW-0808">Transferase</keyword>
<dbReference type="GO" id="GO:0052621">
    <property type="term" value="F:diguanylate cyclase activity"/>
    <property type="evidence" value="ECO:0007669"/>
    <property type="project" value="UniProtKB-EC"/>
</dbReference>
<feature type="domain" description="GGDEF" evidence="7">
    <location>
        <begin position="290"/>
        <end position="420"/>
    </location>
</feature>
<dbReference type="PANTHER" id="PTHR46663:SF2">
    <property type="entry name" value="GGDEF DOMAIN-CONTAINING PROTEIN"/>
    <property type="match status" value="1"/>
</dbReference>
<feature type="domain" description="HAMP" evidence="6">
    <location>
        <begin position="198"/>
        <end position="251"/>
    </location>
</feature>
<organism evidence="8 9">
    <name type="scientific">Edwardsiella hoshinae</name>
    <dbReference type="NCBI Taxonomy" id="93378"/>
    <lineage>
        <taxon>Bacteria</taxon>
        <taxon>Pseudomonadati</taxon>
        <taxon>Pseudomonadota</taxon>
        <taxon>Gammaproteobacteria</taxon>
        <taxon>Enterobacterales</taxon>
        <taxon>Hafniaceae</taxon>
        <taxon>Edwardsiella</taxon>
    </lineage>
</organism>
<reference evidence="8 9" key="1">
    <citation type="submission" date="2018-06" db="EMBL/GenBank/DDBJ databases">
        <authorList>
            <consortium name="Pathogen Informatics"/>
            <person name="Doyle S."/>
        </authorList>
    </citation>
    <scope>NUCLEOTIDE SEQUENCE [LARGE SCALE GENOMIC DNA]</scope>
    <source>
        <strain evidence="8 9">NCTC12121</strain>
    </source>
</reference>
<dbReference type="PROSITE" id="PS50885">
    <property type="entry name" value="HAMP"/>
    <property type="match status" value="1"/>
</dbReference>
<dbReference type="Pfam" id="PF17152">
    <property type="entry name" value="CHASE8"/>
    <property type="match status" value="1"/>
</dbReference>
<dbReference type="EMBL" id="UFXZ01000001">
    <property type="protein sequence ID" value="STC87840.1"/>
    <property type="molecule type" value="Genomic_DNA"/>
</dbReference>
<dbReference type="InterPro" id="IPR033417">
    <property type="entry name" value="CHASE8"/>
</dbReference>
<protein>
    <recommendedName>
        <fullName evidence="3">diguanylate cyclase</fullName>
        <ecNumber evidence="3">2.7.7.65</ecNumber>
    </recommendedName>
</protein>
<comment type="catalytic activity">
    <reaction evidence="4">
        <text>2 GTP = 3',3'-c-di-GMP + 2 diphosphate</text>
        <dbReference type="Rhea" id="RHEA:24898"/>
        <dbReference type="ChEBI" id="CHEBI:33019"/>
        <dbReference type="ChEBI" id="CHEBI:37565"/>
        <dbReference type="ChEBI" id="CHEBI:58805"/>
        <dbReference type="EC" id="2.7.7.65"/>
    </reaction>
</comment>
<keyword evidence="5" id="KW-0472">Membrane</keyword>
<dbReference type="Proteomes" id="UP000255248">
    <property type="component" value="Unassembled WGS sequence"/>
</dbReference>
<accession>A0A376DE37</accession>
<dbReference type="STRING" id="93378.A9798_07575"/>
<keyword evidence="5" id="KW-0812">Transmembrane</keyword>
<dbReference type="AlphaFoldDB" id="A0A376DE37"/>
<dbReference type="GO" id="GO:0007165">
    <property type="term" value="P:signal transduction"/>
    <property type="evidence" value="ECO:0007669"/>
    <property type="project" value="InterPro"/>
</dbReference>
<name>A0A376DE37_9GAMM</name>
<evidence type="ECO:0000313" key="8">
    <source>
        <dbReference type="EMBL" id="STC87840.1"/>
    </source>
</evidence>
<dbReference type="FunFam" id="3.30.70.270:FF:000001">
    <property type="entry name" value="Diguanylate cyclase domain protein"/>
    <property type="match status" value="1"/>
</dbReference>
<evidence type="ECO:0000256" key="2">
    <source>
        <dbReference type="ARBA" id="ARBA00004665"/>
    </source>
</evidence>
<dbReference type="PANTHER" id="PTHR46663">
    <property type="entry name" value="DIGUANYLATE CYCLASE DGCT-RELATED"/>
    <property type="match status" value="1"/>
</dbReference>
<dbReference type="InterPro" id="IPR052163">
    <property type="entry name" value="DGC-Regulatory_Protein"/>
</dbReference>
<feature type="transmembrane region" description="Helical" evidence="5">
    <location>
        <begin position="170"/>
        <end position="193"/>
    </location>
</feature>
<dbReference type="Gene3D" id="3.30.70.270">
    <property type="match status" value="1"/>
</dbReference>
<proteinExistence type="predicted"/>
<dbReference type="EC" id="2.7.7.65" evidence="3"/>
<dbReference type="CDD" id="cd01949">
    <property type="entry name" value="GGDEF"/>
    <property type="match status" value="1"/>
</dbReference>
<dbReference type="SUPFAM" id="SSF55073">
    <property type="entry name" value="Nucleotide cyclase"/>
    <property type="match status" value="1"/>
</dbReference>
<dbReference type="InterPro" id="IPR003660">
    <property type="entry name" value="HAMP_dom"/>
</dbReference>
<dbReference type="SMART" id="SM00267">
    <property type="entry name" value="GGDEF"/>
    <property type="match status" value="1"/>
</dbReference>
<comment type="cofactor">
    <cofactor evidence="1">
        <name>Mg(2+)</name>
        <dbReference type="ChEBI" id="CHEBI:18420"/>
    </cofactor>
</comment>
<dbReference type="Pfam" id="PF00990">
    <property type="entry name" value="GGDEF"/>
    <property type="match status" value="1"/>
</dbReference>
<dbReference type="PROSITE" id="PS50887">
    <property type="entry name" value="GGDEF"/>
    <property type="match status" value="1"/>
</dbReference>
<evidence type="ECO:0000259" key="7">
    <source>
        <dbReference type="PROSITE" id="PS50887"/>
    </source>
</evidence>
<dbReference type="NCBIfam" id="TIGR00254">
    <property type="entry name" value="GGDEF"/>
    <property type="match status" value="1"/>
</dbReference>
<keyword evidence="8" id="KW-0548">Nucleotidyltransferase</keyword>
<gene>
    <name evidence="8" type="primary">yfiN_2</name>
    <name evidence="8" type="ORF">NCTC12121_01590</name>
</gene>
<evidence type="ECO:0000256" key="5">
    <source>
        <dbReference type="SAM" id="Phobius"/>
    </source>
</evidence>
<evidence type="ECO:0000256" key="1">
    <source>
        <dbReference type="ARBA" id="ARBA00001946"/>
    </source>
</evidence>
<evidence type="ECO:0000313" key="9">
    <source>
        <dbReference type="Proteomes" id="UP000255248"/>
    </source>
</evidence>
<comment type="pathway">
    <text evidence="2">Purine metabolism; 3',5'-cyclic di-GMP biosynthesis.</text>
</comment>
<dbReference type="InterPro" id="IPR043128">
    <property type="entry name" value="Rev_trsase/Diguanyl_cyclase"/>
</dbReference>
<dbReference type="GO" id="GO:0016020">
    <property type="term" value="C:membrane"/>
    <property type="evidence" value="ECO:0007669"/>
    <property type="project" value="InterPro"/>
</dbReference>
<dbReference type="InterPro" id="IPR000160">
    <property type="entry name" value="GGDEF_dom"/>
</dbReference>
<feature type="transmembrane region" description="Helical" evidence="5">
    <location>
        <begin position="37"/>
        <end position="61"/>
    </location>
</feature>